<accession>A0AAX2LEL0</accession>
<proteinExistence type="predicted"/>
<comment type="caution">
    <text evidence="1">The sequence shown here is derived from an EMBL/GenBank/DDBJ whole genome shotgun (WGS) entry which is preliminary data.</text>
</comment>
<protein>
    <recommendedName>
        <fullName evidence="3">Phage protein</fullName>
    </recommendedName>
</protein>
<dbReference type="Proteomes" id="UP000255476">
    <property type="component" value="Unassembled WGS sequence"/>
</dbReference>
<gene>
    <name evidence="1" type="ORF">NCTC7023_00428</name>
</gene>
<evidence type="ECO:0000313" key="2">
    <source>
        <dbReference type="Proteomes" id="UP000255476"/>
    </source>
</evidence>
<organism evidence="1 2">
    <name type="scientific">Streptococcus equi subsp. zooepidemicus</name>
    <dbReference type="NCBI Taxonomy" id="40041"/>
    <lineage>
        <taxon>Bacteria</taxon>
        <taxon>Bacillati</taxon>
        <taxon>Bacillota</taxon>
        <taxon>Bacilli</taxon>
        <taxon>Lactobacillales</taxon>
        <taxon>Streptococcaceae</taxon>
        <taxon>Streptococcus</taxon>
    </lineage>
</organism>
<reference evidence="1 2" key="1">
    <citation type="submission" date="2018-06" db="EMBL/GenBank/DDBJ databases">
        <authorList>
            <consortium name="Pathogen Informatics"/>
            <person name="Doyle S."/>
        </authorList>
    </citation>
    <scope>NUCLEOTIDE SEQUENCE [LARGE SCALE GENOMIC DNA]</scope>
    <source>
        <strain evidence="1 2">NCTC7023</strain>
    </source>
</reference>
<sequence length="30" mass="3679">MSIADNAYKELDKQVYRVELKRLKRLKKEL</sequence>
<name>A0AAX2LEL0_STRSZ</name>
<evidence type="ECO:0000313" key="1">
    <source>
        <dbReference type="EMBL" id="SUO80596.1"/>
    </source>
</evidence>
<dbReference type="EMBL" id="UHHT01000001">
    <property type="protein sequence ID" value="SUO80596.1"/>
    <property type="molecule type" value="Genomic_DNA"/>
</dbReference>
<dbReference type="AlphaFoldDB" id="A0AAX2LEL0"/>
<evidence type="ECO:0008006" key="3">
    <source>
        <dbReference type="Google" id="ProtNLM"/>
    </source>
</evidence>